<dbReference type="InterPro" id="IPR047022">
    <property type="entry name" value="Rabphilin_Doc2_C2A"/>
</dbReference>
<keyword evidence="2" id="KW-0677">Repeat</keyword>
<dbReference type="EMBL" id="VTPC01090903">
    <property type="protein sequence ID" value="KAF2880816.1"/>
    <property type="molecule type" value="Genomic_DNA"/>
</dbReference>
<evidence type="ECO:0000313" key="7">
    <source>
        <dbReference type="Proteomes" id="UP000801492"/>
    </source>
</evidence>
<dbReference type="InterPro" id="IPR043566">
    <property type="entry name" value="Rabphilin/DOC2/Noc2"/>
</dbReference>
<dbReference type="CDD" id="cd04035">
    <property type="entry name" value="C2A_Rabphilin_Doc2"/>
    <property type="match status" value="1"/>
</dbReference>
<keyword evidence="1" id="KW-0479">Metal-binding</keyword>
<evidence type="ECO:0000259" key="5">
    <source>
        <dbReference type="PROSITE" id="PS50004"/>
    </source>
</evidence>
<organism evidence="6 7">
    <name type="scientific">Ignelater luminosus</name>
    <name type="common">Cucubano</name>
    <name type="synonym">Pyrophorus luminosus</name>
    <dbReference type="NCBI Taxonomy" id="2038154"/>
    <lineage>
        <taxon>Eukaryota</taxon>
        <taxon>Metazoa</taxon>
        <taxon>Ecdysozoa</taxon>
        <taxon>Arthropoda</taxon>
        <taxon>Hexapoda</taxon>
        <taxon>Insecta</taxon>
        <taxon>Pterygota</taxon>
        <taxon>Neoptera</taxon>
        <taxon>Endopterygota</taxon>
        <taxon>Coleoptera</taxon>
        <taxon>Polyphaga</taxon>
        <taxon>Elateriformia</taxon>
        <taxon>Elateroidea</taxon>
        <taxon>Elateridae</taxon>
        <taxon>Agrypninae</taxon>
        <taxon>Pyrophorini</taxon>
        <taxon>Ignelater</taxon>
    </lineage>
</organism>
<dbReference type="GO" id="GO:0016020">
    <property type="term" value="C:membrane"/>
    <property type="evidence" value="ECO:0007669"/>
    <property type="project" value="InterPro"/>
</dbReference>
<dbReference type="Gene3D" id="2.60.40.150">
    <property type="entry name" value="C2 domain"/>
    <property type="match status" value="2"/>
</dbReference>
<dbReference type="PROSITE" id="PS50004">
    <property type="entry name" value="C2"/>
    <property type="match status" value="2"/>
</dbReference>
<dbReference type="Proteomes" id="UP000801492">
    <property type="component" value="Unassembled WGS sequence"/>
</dbReference>
<reference evidence="6" key="1">
    <citation type="submission" date="2019-08" db="EMBL/GenBank/DDBJ databases">
        <title>The genome of the North American firefly Photinus pyralis.</title>
        <authorList>
            <consortium name="Photinus pyralis genome working group"/>
            <person name="Fallon T.R."/>
            <person name="Sander Lower S.E."/>
            <person name="Weng J.-K."/>
        </authorList>
    </citation>
    <scope>NUCLEOTIDE SEQUENCE</scope>
    <source>
        <strain evidence="6">TRF0915ILg1</strain>
        <tissue evidence="6">Whole body</tissue>
    </source>
</reference>
<evidence type="ECO:0000256" key="3">
    <source>
        <dbReference type="ARBA" id="ARBA00022837"/>
    </source>
</evidence>
<evidence type="ECO:0000313" key="6">
    <source>
        <dbReference type="EMBL" id="KAF2880816.1"/>
    </source>
</evidence>
<gene>
    <name evidence="6" type="ORF">ILUMI_25349</name>
</gene>
<keyword evidence="7" id="KW-1185">Reference proteome</keyword>
<dbReference type="InterPro" id="IPR001565">
    <property type="entry name" value="Synaptotagmin"/>
</dbReference>
<dbReference type="PRINTS" id="PR00360">
    <property type="entry name" value="C2DOMAIN"/>
</dbReference>
<evidence type="ECO:0000256" key="1">
    <source>
        <dbReference type="ARBA" id="ARBA00022723"/>
    </source>
</evidence>
<proteinExistence type="predicted"/>
<dbReference type="GO" id="GO:0006887">
    <property type="term" value="P:exocytosis"/>
    <property type="evidence" value="ECO:0007669"/>
    <property type="project" value="TreeGrafter"/>
</dbReference>
<dbReference type="AlphaFoldDB" id="A0A8K0FZR3"/>
<accession>A0A8K0FZR3</accession>
<dbReference type="InterPro" id="IPR035892">
    <property type="entry name" value="C2_domain_sf"/>
</dbReference>
<dbReference type="Pfam" id="PF00168">
    <property type="entry name" value="C2"/>
    <property type="match status" value="2"/>
</dbReference>
<comment type="caution">
    <text evidence="6">The sequence shown here is derived from an EMBL/GenBank/DDBJ whole genome shotgun (WGS) entry which is preliminary data.</text>
</comment>
<evidence type="ECO:0000256" key="2">
    <source>
        <dbReference type="ARBA" id="ARBA00022737"/>
    </source>
</evidence>
<dbReference type="SMART" id="SM00239">
    <property type="entry name" value="C2"/>
    <property type="match status" value="2"/>
</dbReference>
<evidence type="ECO:0000256" key="4">
    <source>
        <dbReference type="SAM" id="MobiDB-lite"/>
    </source>
</evidence>
<dbReference type="OrthoDB" id="270970at2759"/>
<sequence>DSFASRSISELNWSETKSEEKRSSSVCSITSSIFKNSTDERKTTDTSMGTMELALTYDPVNLTLHCAVYRAKNLIPMDINGLADPFCKLNILPDAKTFTRLRTKTVHKTRNPEFNENLTFYEINEEDLAKKSLHVLMLDDDKYGHDYMGEARIPLAKLKIQNTIYLRVALEKLRSEQKGPLPSPDMNQWFDDLWSRGQILLSLCYSTKKRSLLVGVVKCTNLLPMDNNGFSDPFVKLHLKPDPYHKKHKTTIKWKNLNPIFNEEFAFETRPTELSTQSLYITVWDKDYGKSNDYLGGLILGGVGSKGQRLKHWLDMIRYPDHRHEYWHNLTEDPLID</sequence>
<keyword evidence="3" id="KW-0106">Calcium</keyword>
<dbReference type="GO" id="GO:0061669">
    <property type="term" value="P:spontaneous neurotransmitter secretion"/>
    <property type="evidence" value="ECO:0007669"/>
    <property type="project" value="TreeGrafter"/>
</dbReference>
<feature type="region of interest" description="Disordered" evidence="4">
    <location>
        <begin position="1"/>
        <end position="22"/>
    </location>
</feature>
<feature type="domain" description="C2" evidence="5">
    <location>
        <begin position="195"/>
        <end position="328"/>
    </location>
</feature>
<dbReference type="GO" id="GO:0017158">
    <property type="term" value="P:regulation of calcium ion-dependent exocytosis"/>
    <property type="evidence" value="ECO:0007669"/>
    <property type="project" value="TreeGrafter"/>
</dbReference>
<dbReference type="GO" id="GO:0098793">
    <property type="term" value="C:presynapse"/>
    <property type="evidence" value="ECO:0007669"/>
    <property type="project" value="GOC"/>
</dbReference>
<name>A0A8K0FZR3_IGNLU</name>
<dbReference type="PANTHER" id="PTHR45729">
    <property type="entry name" value="RABPHILIN, ISOFORM A"/>
    <property type="match status" value="1"/>
</dbReference>
<dbReference type="InterPro" id="IPR000008">
    <property type="entry name" value="C2_dom"/>
</dbReference>
<dbReference type="GO" id="GO:0046872">
    <property type="term" value="F:metal ion binding"/>
    <property type="evidence" value="ECO:0007669"/>
    <property type="project" value="UniProtKB-KW"/>
</dbReference>
<dbReference type="PANTHER" id="PTHR45729:SF6">
    <property type="entry name" value="RABPHILIN, ISOFORM A"/>
    <property type="match status" value="1"/>
</dbReference>
<dbReference type="SUPFAM" id="SSF49562">
    <property type="entry name" value="C2 domain (Calcium/lipid-binding domain, CaLB)"/>
    <property type="match status" value="2"/>
</dbReference>
<feature type="compositionally biased region" description="Polar residues" evidence="4">
    <location>
        <begin position="1"/>
        <end position="13"/>
    </location>
</feature>
<feature type="domain" description="C2" evidence="5">
    <location>
        <begin position="47"/>
        <end position="168"/>
    </location>
</feature>
<feature type="non-terminal residue" evidence="6">
    <location>
        <position position="1"/>
    </location>
</feature>
<dbReference type="PRINTS" id="PR00399">
    <property type="entry name" value="SYNAPTOTAGMN"/>
</dbReference>
<protein>
    <recommendedName>
        <fullName evidence="5">C2 domain-containing protein</fullName>
    </recommendedName>
</protein>